<comment type="caution">
    <text evidence="1">The sequence shown here is derived from an EMBL/GenBank/DDBJ whole genome shotgun (WGS) entry which is preliminary data.</text>
</comment>
<protein>
    <submittedName>
        <fullName evidence="1">Uncharacterized protein</fullName>
    </submittedName>
</protein>
<name>A0A412WVU5_BACUN</name>
<sequence>MKINTIKLNKDKNGKIPYLTTILKEIPTDTVLCKTLTGLGATYGEIKAKRHSIIIEPNVSTIQCKCDDPKHVHDNLIGIIEKVGVDDIKEYIIASEGKFYKFLVTPESFSKVKAAFKELDMYMYSECFILIDESHKLVKDADYRESIDLPLDDFFQFKGKALVSATPVELSDPRFKDFQMLVIEPQFDYHVDIHIQYTNNTLERFKRTIHEFDSGCVCIFFNSTDAIHALMNKTGILEESTIFCAPKSVRKLKYSLNFKNAHSKFDPKLMKKFNFFTSRFNAGMDIELDYKPDLIMMSDMYLVEHTVLDPYSDMIQIIGRFRNGLNRITHITNSFNDYTYRSKEDVLREVNTYEVCYKFTRRELNNATDNGAQYAFRKLLETSPFNKFLDANKRKSYCKVDNYVNDVMVRNIYLNEDTLFAVYTDEALMRYFFAFRGSYLYKAGNAEWLQLRNANKSIISKRKVIVDILEKVLPYETESDYEFRNGIYEADPLIVEAVDTLGIAEVRKLRYITNNLKLAIYKAKCKSPQVTELMHDHFKVGGRYLLTSVKATIKRIYEECGIEPPKRVTAQTLNDYFNCTRTTINGKEGLKIISELY</sequence>
<organism evidence="1 2">
    <name type="scientific">Bacteroides uniformis</name>
    <dbReference type="NCBI Taxonomy" id="820"/>
    <lineage>
        <taxon>Bacteria</taxon>
        <taxon>Pseudomonadati</taxon>
        <taxon>Bacteroidota</taxon>
        <taxon>Bacteroidia</taxon>
        <taxon>Bacteroidales</taxon>
        <taxon>Bacteroidaceae</taxon>
        <taxon>Bacteroides</taxon>
    </lineage>
</organism>
<dbReference type="Proteomes" id="UP000285343">
    <property type="component" value="Unassembled WGS sequence"/>
</dbReference>
<dbReference type="AlphaFoldDB" id="A0A412WVU5"/>
<evidence type="ECO:0000313" key="1">
    <source>
        <dbReference type="EMBL" id="RGV31520.1"/>
    </source>
</evidence>
<reference evidence="1 2" key="1">
    <citation type="submission" date="2018-08" db="EMBL/GenBank/DDBJ databases">
        <title>A genome reference for cultivated species of the human gut microbiota.</title>
        <authorList>
            <person name="Zou Y."/>
            <person name="Xue W."/>
            <person name="Luo G."/>
        </authorList>
    </citation>
    <scope>NUCLEOTIDE SEQUENCE [LARGE SCALE GENOMIC DNA]</scope>
    <source>
        <strain evidence="1 2">AF14-42</strain>
    </source>
</reference>
<accession>A0A412WVU5</accession>
<gene>
    <name evidence="1" type="ORF">DWW14_24720</name>
</gene>
<dbReference type="EMBL" id="QRZC01000092">
    <property type="protein sequence ID" value="RGV31520.1"/>
    <property type="molecule type" value="Genomic_DNA"/>
</dbReference>
<proteinExistence type="predicted"/>
<evidence type="ECO:0000313" key="2">
    <source>
        <dbReference type="Proteomes" id="UP000285343"/>
    </source>
</evidence>
<dbReference type="RefSeq" id="WP_117867379.1">
    <property type="nucleotide sequence ID" value="NZ_QRZC01000092.1"/>
</dbReference>